<feature type="region of interest" description="Disordered" evidence="1">
    <location>
        <begin position="919"/>
        <end position="940"/>
    </location>
</feature>
<name>A0AAI8YWT0_9PEZI</name>
<feature type="transmembrane region" description="Helical" evidence="2">
    <location>
        <begin position="156"/>
        <end position="175"/>
    </location>
</feature>
<feature type="compositionally biased region" description="Low complexity" evidence="1">
    <location>
        <begin position="493"/>
        <end position="503"/>
    </location>
</feature>
<comment type="caution">
    <text evidence="3">The sequence shown here is derived from an EMBL/GenBank/DDBJ whole genome shotgun (WGS) entry which is preliminary data.</text>
</comment>
<feature type="transmembrane region" description="Helical" evidence="2">
    <location>
        <begin position="99"/>
        <end position="117"/>
    </location>
</feature>
<feature type="transmembrane region" description="Helical" evidence="2">
    <location>
        <begin position="124"/>
        <end position="144"/>
    </location>
</feature>
<proteinExistence type="predicted"/>
<organism evidence="3 4">
    <name type="scientific">Lecanosticta acicola</name>
    <dbReference type="NCBI Taxonomy" id="111012"/>
    <lineage>
        <taxon>Eukaryota</taxon>
        <taxon>Fungi</taxon>
        <taxon>Dikarya</taxon>
        <taxon>Ascomycota</taxon>
        <taxon>Pezizomycotina</taxon>
        <taxon>Dothideomycetes</taxon>
        <taxon>Dothideomycetidae</taxon>
        <taxon>Mycosphaerellales</taxon>
        <taxon>Mycosphaerellaceae</taxon>
        <taxon>Lecanosticta</taxon>
    </lineage>
</organism>
<feature type="compositionally biased region" description="Polar residues" evidence="1">
    <location>
        <begin position="709"/>
        <end position="723"/>
    </location>
</feature>
<evidence type="ECO:0000256" key="1">
    <source>
        <dbReference type="SAM" id="MobiDB-lite"/>
    </source>
</evidence>
<feature type="compositionally biased region" description="Low complexity" evidence="1">
    <location>
        <begin position="1059"/>
        <end position="1077"/>
    </location>
</feature>
<feature type="region of interest" description="Disordered" evidence="1">
    <location>
        <begin position="348"/>
        <end position="750"/>
    </location>
</feature>
<feature type="compositionally biased region" description="Pro residues" evidence="1">
    <location>
        <begin position="409"/>
        <end position="419"/>
    </location>
</feature>
<dbReference type="Proteomes" id="UP001296104">
    <property type="component" value="Unassembled WGS sequence"/>
</dbReference>
<feature type="compositionally biased region" description="Basic and acidic residues" evidence="1">
    <location>
        <begin position="686"/>
        <end position="702"/>
    </location>
</feature>
<feature type="compositionally biased region" description="Acidic residues" evidence="1">
    <location>
        <begin position="1104"/>
        <end position="1114"/>
    </location>
</feature>
<feature type="compositionally biased region" description="Pro residues" evidence="1">
    <location>
        <begin position="390"/>
        <end position="401"/>
    </location>
</feature>
<feature type="compositionally biased region" description="Low complexity" evidence="1">
    <location>
        <begin position="510"/>
        <end position="527"/>
    </location>
</feature>
<dbReference type="AlphaFoldDB" id="A0AAI8YWT0"/>
<sequence length="1152" mass="125346">MVSLTCPSPFIPARAPLRLSDMEAIYLEEYKQRMREKRLHYYGNSHPELDDWQAVLVRYKGPAYQVSDTYNRITGIDEIPVPPVPSDVVVVDFSWLDRLASLAATLRMLLTSLFWLLRYALHYGFRYVFLPAAALLLLMNLYSLLRLHRVALRQHATTLLAALFFAFPARCAAFCSRNYAFYRYTDREIQIWDGAQSRAYVFNPCDELRLRVREATAKLWERVVRWVVYFALVCVVFWPLLLRLHATASPPPSRPQVRFVSLAEAAGMGWDVPLWAQMAQHRAFQGERTHFPRAVAASQWERPTTAEGEGASTVVPMAPSVEGKTFCRVNAKATQKNATRTAAEGINHHPSLPQIIPQTPQPPPQQPHETPAENFQESLNLPPFEEPRRAPQPPKRPPRPPSEQLFLPSSPPPPPPPPGIFQSGSIVSRRPQRTEILPPLPPPLPPPPIPQKSPLRRAPATKKQPGPRSPATPSTENSPPPHSETARDSFNTALRAHTQAQAQARRESAESSLSLSSDTSQSTTASSVGERVGRMARSATAPAGTLTRVPRDSPLAAVRTSLLMGSGGGGGSSRSLPTRSKHARKISIASSRSLDAHLARVAAEGEKEGGAASSSGVAAASDGGAASLQLVGSRREEKRPNAVLKPTRSPQPLDDHTRGKRRKKGETMSMLLETGFFPIEEITYGTEKEERRPTSKDGRIDLPPRLSFLNESLPSTPGSNALTPTELCPNSPSPTTPITPRSTGWKRKSGAAKRSLLSQIPEYDCKANGGGIKDESESISPSRLEAIPEDNGTGEDSRPASIIETPVATQIHLRGGSVVTVTPPELTAWQATVYLHGPIKLPKPAIMPRKNSVASLEAFQEAIDRLYQHALQIPRRRSDDAVVDDICDFFDDFGFEWVSFEGDRLSVDYLDVDEVEEMADAEAEQPERFSTPPSEAPAASPVEVTIAKEVLDTTSKVPLMTGWKGSVGSIPQVVVPPVENEETLRAKGIARLSRSSRGSASSNPLDAMAEQGKDSLTSKHGGAGGLQLLPAPEESMLDAVLQAGRRSSSSGRGRGKGVDSGSVSGSVSGSLSSSSVGWMGGKGGRGRDKASVRSSQRSAGEQGFDWDDEVEEMDAGSTWMAGVAARKKPVRTKRRKSGSKMRRLVATASTML</sequence>
<feature type="transmembrane region" description="Helical" evidence="2">
    <location>
        <begin position="223"/>
        <end position="242"/>
    </location>
</feature>
<accession>A0AAI8YWT0</accession>
<dbReference type="EMBL" id="CAVMBE010000016">
    <property type="protein sequence ID" value="CAK3959468.1"/>
    <property type="molecule type" value="Genomic_DNA"/>
</dbReference>
<evidence type="ECO:0000256" key="2">
    <source>
        <dbReference type="SAM" id="Phobius"/>
    </source>
</evidence>
<keyword evidence="2" id="KW-0812">Transmembrane</keyword>
<feature type="compositionally biased region" description="Low complexity" evidence="1">
    <location>
        <begin position="610"/>
        <end position="627"/>
    </location>
</feature>
<feature type="compositionally biased region" description="Pro residues" evidence="1">
    <location>
        <begin position="438"/>
        <end position="451"/>
    </location>
</feature>
<feature type="compositionally biased region" description="Basic residues" evidence="1">
    <location>
        <begin position="1125"/>
        <end position="1143"/>
    </location>
</feature>
<keyword evidence="2" id="KW-1133">Transmembrane helix</keyword>
<reference evidence="3" key="1">
    <citation type="submission" date="2023-11" db="EMBL/GenBank/DDBJ databases">
        <authorList>
            <person name="Alioto T."/>
            <person name="Alioto T."/>
            <person name="Gomez Garrido J."/>
        </authorList>
    </citation>
    <scope>NUCLEOTIDE SEQUENCE</scope>
</reference>
<feature type="region of interest" description="Disordered" evidence="1">
    <location>
        <begin position="767"/>
        <end position="799"/>
    </location>
</feature>
<evidence type="ECO:0000313" key="3">
    <source>
        <dbReference type="EMBL" id="CAK3959468.1"/>
    </source>
</evidence>
<evidence type="ECO:0000313" key="4">
    <source>
        <dbReference type="Proteomes" id="UP001296104"/>
    </source>
</evidence>
<protein>
    <submittedName>
        <fullName evidence="3">Uncharacterized protein</fullName>
    </submittedName>
</protein>
<feature type="region of interest" description="Disordered" evidence="1">
    <location>
        <begin position="1043"/>
        <end position="1152"/>
    </location>
</feature>
<keyword evidence="2" id="KW-0472">Membrane</keyword>
<gene>
    <name evidence="3" type="ORF">LECACI_7A003405</name>
</gene>
<keyword evidence="4" id="KW-1185">Reference proteome</keyword>
<feature type="compositionally biased region" description="Basic and acidic residues" evidence="1">
    <location>
        <begin position="594"/>
        <end position="609"/>
    </location>
</feature>